<evidence type="ECO:0000313" key="2">
    <source>
        <dbReference type="EMBL" id="PMK41924.1"/>
    </source>
</evidence>
<reference evidence="1 6" key="3">
    <citation type="journal article" date="2018" name="Nature">
        <title>A major lineage of non-tailed dsDNA viruses as unrecognized killers of marine bacteria.</title>
        <authorList>
            <person name="Kauffman K.M."/>
            <person name="Hussain F.A."/>
            <person name="Yang J."/>
            <person name="Arevalo P."/>
            <person name="Brown J.M."/>
            <person name="Chang W.K."/>
            <person name="VanInsberghe D."/>
            <person name="Elsherbini J."/>
            <person name="Sharma R.S."/>
            <person name="Cutler M.B."/>
            <person name="Kelly L."/>
            <person name="Polz M.F."/>
        </authorList>
    </citation>
    <scope>NUCLEOTIDE SEQUENCE [LARGE SCALE GENOMIC DNA]</scope>
    <source>
        <strain evidence="3">10N.261.48.A1</strain>
        <strain evidence="2">10N.261.52.F7</strain>
        <strain evidence="1 6">10N.286.55.E1</strain>
    </source>
</reference>
<evidence type="ECO:0000313" key="5">
    <source>
        <dbReference type="Proteomes" id="UP000235554"/>
    </source>
</evidence>
<evidence type="ECO:0000313" key="1">
    <source>
        <dbReference type="EMBL" id="PME31639.1"/>
    </source>
</evidence>
<evidence type="ECO:0000313" key="4">
    <source>
        <dbReference type="Proteomes" id="UP000235385"/>
    </source>
</evidence>
<gene>
    <name evidence="3" type="ORF">BCT50_22730</name>
    <name evidence="2" type="ORF">BCT99_06875</name>
    <name evidence="1" type="ORF">BCV38_16285</name>
</gene>
<reference evidence="4 5" key="1">
    <citation type="submission" date="2016-07" db="EMBL/GenBank/DDBJ databases">
        <title>Nontailed viruses are major unrecognized killers of bacteria in the ocean.</title>
        <authorList>
            <person name="Kauffman K."/>
            <person name="Hussain F."/>
            <person name="Yang J."/>
            <person name="Arevalo P."/>
            <person name="Brown J."/>
            <person name="Cutler M."/>
            <person name="Kelly L."/>
            <person name="Polz M.F."/>
        </authorList>
    </citation>
    <scope>NUCLEOTIDE SEQUENCE [LARGE SCALE GENOMIC DNA]</scope>
    <source>
        <strain evidence="5">10N.261.48.A1</strain>
        <strain evidence="4">10N.261.52.F7</strain>
    </source>
</reference>
<proteinExistence type="predicted"/>
<accession>A0A2J6UHC3</accession>
<name>A0A2J6UHC3_9VIBR</name>
<sequence>MWTLKTINRCYVDMTNRLANGVTVTFAQSDVRVDIHWIDEVSTCEYDWIRTPVGIMAVEHRRIFSSLISRFPIEQLKTDCTQTNDVQEAFLSDLTLSGEGSEVYSLFHCLSTHPEPDNRNSFTSVRFTVHKGTRSYVFRGALSTCYASSIIKIPKANGESKIKDVQITLPICIAQRQMSMGDMTHLAVGDVILFNTVDISTQGIGSLVIGGKTFHGVTVDGTEGRYRIQI</sequence>
<dbReference type="RefSeq" id="WP_099167365.1">
    <property type="nucleotide sequence ID" value="NZ_CAWQOO010000554.1"/>
</dbReference>
<dbReference type="EMBL" id="MCSB01000004">
    <property type="protein sequence ID" value="PME31639.1"/>
    <property type="molecule type" value="Genomic_DNA"/>
</dbReference>
<comment type="caution">
    <text evidence="1">The sequence shown here is derived from an EMBL/GenBank/DDBJ whole genome shotgun (WGS) entry which is preliminary data.</text>
</comment>
<evidence type="ECO:0000313" key="3">
    <source>
        <dbReference type="EMBL" id="PMM60464.1"/>
    </source>
</evidence>
<dbReference type="EMBL" id="MCXM01000046">
    <property type="protein sequence ID" value="PMK41924.1"/>
    <property type="molecule type" value="Genomic_DNA"/>
</dbReference>
<dbReference type="EMBL" id="MCZJ01000012">
    <property type="protein sequence ID" value="PMM60464.1"/>
    <property type="molecule type" value="Genomic_DNA"/>
</dbReference>
<keyword evidence="6" id="KW-1185">Reference proteome</keyword>
<dbReference type="Proteomes" id="UP000235554">
    <property type="component" value="Unassembled WGS sequence"/>
</dbReference>
<dbReference type="GeneID" id="69652525"/>
<dbReference type="Proteomes" id="UP000239763">
    <property type="component" value="Unassembled WGS sequence"/>
</dbReference>
<reference evidence="1" key="2">
    <citation type="submission" date="2016-07" db="EMBL/GenBank/DDBJ databases">
        <authorList>
            <person name="Kauffman K."/>
            <person name="Arevalo P."/>
            <person name="Polz M.F."/>
        </authorList>
    </citation>
    <scope>NUCLEOTIDE SEQUENCE</scope>
    <source>
        <strain evidence="3">10N.261.48.A1</strain>
        <strain evidence="2">10N.261.52.F7</strain>
        <strain evidence="1">10N.286.55.E1</strain>
    </source>
</reference>
<organism evidence="1 6">
    <name type="scientific">Vibrio lentus</name>
    <dbReference type="NCBI Taxonomy" id="136468"/>
    <lineage>
        <taxon>Bacteria</taxon>
        <taxon>Pseudomonadati</taxon>
        <taxon>Pseudomonadota</taxon>
        <taxon>Gammaproteobacteria</taxon>
        <taxon>Vibrionales</taxon>
        <taxon>Vibrionaceae</taxon>
        <taxon>Vibrio</taxon>
    </lineage>
</organism>
<dbReference type="AlphaFoldDB" id="A0A2J6UHC3"/>
<protein>
    <submittedName>
        <fullName evidence="1">Uncharacterized protein</fullName>
    </submittedName>
</protein>
<evidence type="ECO:0000313" key="6">
    <source>
        <dbReference type="Proteomes" id="UP000239763"/>
    </source>
</evidence>